<accession>A0A1I4HRJ4</accession>
<dbReference type="OrthoDB" id="9096701at2"/>
<dbReference type="RefSeq" id="WP_093382376.1">
    <property type="nucleotide sequence ID" value="NZ_FOTW01000004.1"/>
</dbReference>
<dbReference type="AlphaFoldDB" id="A0A1I4HRJ4"/>
<reference evidence="1 2" key="1">
    <citation type="submission" date="2016-10" db="EMBL/GenBank/DDBJ databases">
        <authorList>
            <person name="de Groot N.N."/>
        </authorList>
    </citation>
    <scope>NUCLEOTIDE SEQUENCE [LARGE SCALE GENOMIC DNA]</scope>
    <source>
        <strain evidence="1 2">ATCC 43154</strain>
    </source>
</reference>
<dbReference type="EMBL" id="FOTW01000004">
    <property type="protein sequence ID" value="SFL44762.1"/>
    <property type="molecule type" value="Genomic_DNA"/>
</dbReference>
<sequence length="202" mass="21416">MAAMNPRPAPSLRLPANLVPRLLWQAKRMARQLGAGALAGAAALVLAALALWHGAALEQHKLTLARQLEQAARAAAQPAAPASLVASDAGAVAAFQAYLPAHDMIPDQLKALVEVALANGVTLAKADYKAQAEPRGGFTRYQITLPIKADYAKVQAFILAALQALPTLTLDSVALRREQIEAGEVEARIQFQLLVRQRGGRP</sequence>
<dbReference type="Proteomes" id="UP000199470">
    <property type="component" value="Unassembled WGS sequence"/>
</dbReference>
<evidence type="ECO:0000313" key="1">
    <source>
        <dbReference type="EMBL" id="SFL44762.1"/>
    </source>
</evidence>
<name>A0A1I4HRJ4_9BURK</name>
<gene>
    <name evidence="1" type="ORF">SAMN02982985_00184</name>
</gene>
<dbReference type="STRING" id="758825.SAMN02982985_00184"/>
<protein>
    <recommendedName>
        <fullName evidence="3">Pilus assembly protein, PilO</fullName>
    </recommendedName>
</protein>
<evidence type="ECO:0008006" key="3">
    <source>
        <dbReference type="Google" id="ProtNLM"/>
    </source>
</evidence>
<organism evidence="1 2">
    <name type="scientific">Rugamonas rubra</name>
    <dbReference type="NCBI Taxonomy" id="758825"/>
    <lineage>
        <taxon>Bacteria</taxon>
        <taxon>Pseudomonadati</taxon>
        <taxon>Pseudomonadota</taxon>
        <taxon>Betaproteobacteria</taxon>
        <taxon>Burkholderiales</taxon>
        <taxon>Oxalobacteraceae</taxon>
        <taxon>Telluria group</taxon>
        <taxon>Rugamonas</taxon>
    </lineage>
</organism>
<evidence type="ECO:0000313" key="2">
    <source>
        <dbReference type="Proteomes" id="UP000199470"/>
    </source>
</evidence>
<keyword evidence="2" id="KW-1185">Reference proteome</keyword>
<proteinExistence type="predicted"/>